<feature type="transmembrane region" description="Helical" evidence="7">
    <location>
        <begin position="196"/>
        <end position="218"/>
    </location>
</feature>
<evidence type="ECO:0000256" key="2">
    <source>
        <dbReference type="ARBA" id="ARBA00022448"/>
    </source>
</evidence>
<accession>A0ABU1IYB9</accession>
<name>A0ABU1IYB9_9BACL</name>
<evidence type="ECO:0000256" key="5">
    <source>
        <dbReference type="ARBA" id="ARBA00022989"/>
    </source>
</evidence>
<protein>
    <submittedName>
        <fullName evidence="9">L-asparagine transporter-like permease</fullName>
    </submittedName>
</protein>
<comment type="caution">
    <text evidence="9">The sequence shown here is derived from an EMBL/GenBank/DDBJ whole genome shotgun (WGS) entry which is preliminary data.</text>
</comment>
<evidence type="ECO:0000256" key="1">
    <source>
        <dbReference type="ARBA" id="ARBA00004141"/>
    </source>
</evidence>
<evidence type="ECO:0000256" key="3">
    <source>
        <dbReference type="ARBA" id="ARBA00022692"/>
    </source>
</evidence>
<dbReference type="RefSeq" id="WP_188776234.1">
    <property type="nucleotide sequence ID" value="NZ_BMMB01000006.1"/>
</dbReference>
<evidence type="ECO:0000259" key="8">
    <source>
        <dbReference type="Pfam" id="PF00324"/>
    </source>
</evidence>
<keyword evidence="2" id="KW-0813">Transport</keyword>
<keyword evidence="3 7" id="KW-0812">Transmembrane</keyword>
<keyword evidence="6 7" id="KW-0472">Membrane</keyword>
<feature type="transmembrane region" description="Helical" evidence="7">
    <location>
        <begin position="18"/>
        <end position="35"/>
    </location>
</feature>
<feature type="transmembrane region" description="Helical" evidence="7">
    <location>
        <begin position="330"/>
        <end position="350"/>
    </location>
</feature>
<organism evidence="9 10">
    <name type="scientific">Paenibacillus hunanensis</name>
    <dbReference type="NCBI Taxonomy" id="539262"/>
    <lineage>
        <taxon>Bacteria</taxon>
        <taxon>Bacillati</taxon>
        <taxon>Bacillota</taxon>
        <taxon>Bacilli</taxon>
        <taxon>Bacillales</taxon>
        <taxon>Paenibacillaceae</taxon>
        <taxon>Paenibacillus</taxon>
    </lineage>
</organism>
<feature type="transmembrane region" description="Helical" evidence="7">
    <location>
        <begin position="281"/>
        <end position="302"/>
    </location>
</feature>
<dbReference type="Proteomes" id="UP001185028">
    <property type="component" value="Unassembled WGS sequence"/>
</dbReference>
<dbReference type="InterPro" id="IPR004840">
    <property type="entry name" value="Amino_acid_permease_CS"/>
</dbReference>
<dbReference type="Pfam" id="PF00324">
    <property type="entry name" value="AA_permease"/>
    <property type="match status" value="1"/>
</dbReference>
<evidence type="ECO:0000256" key="6">
    <source>
        <dbReference type="ARBA" id="ARBA00023136"/>
    </source>
</evidence>
<evidence type="ECO:0000256" key="7">
    <source>
        <dbReference type="SAM" id="Phobius"/>
    </source>
</evidence>
<dbReference type="PANTHER" id="PTHR43495">
    <property type="entry name" value="GABA PERMEASE"/>
    <property type="match status" value="1"/>
</dbReference>
<keyword evidence="5 7" id="KW-1133">Transmembrane helix</keyword>
<feature type="transmembrane region" description="Helical" evidence="7">
    <location>
        <begin position="239"/>
        <end position="261"/>
    </location>
</feature>
<dbReference type="PANTHER" id="PTHR43495:SF5">
    <property type="entry name" value="GAMMA-AMINOBUTYRIC ACID PERMEASE"/>
    <property type="match status" value="1"/>
</dbReference>
<keyword evidence="4" id="KW-0029">Amino-acid transport</keyword>
<proteinExistence type="predicted"/>
<evidence type="ECO:0000313" key="10">
    <source>
        <dbReference type="Proteomes" id="UP001185028"/>
    </source>
</evidence>
<dbReference type="PIRSF" id="PIRSF006060">
    <property type="entry name" value="AA_transporter"/>
    <property type="match status" value="1"/>
</dbReference>
<feature type="transmembrane region" description="Helical" evidence="7">
    <location>
        <begin position="397"/>
        <end position="417"/>
    </location>
</feature>
<feature type="transmembrane region" description="Helical" evidence="7">
    <location>
        <begin position="47"/>
        <end position="68"/>
    </location>
</feature>
<dbReference type="PROSITE" id="PS00218">
    <property type="entry name" value="AMINO_ACID_PERMEASE_1"/>
    <property type="match status" value="1"/>
</dbReference>
<keyword evidence="10" id="KW-1185">Reference proteome</keyword>
<dbReference type="EMBL" id="JAVDQH010000007">
    <property type="protein sequence ID" value="MDR6244254.1"/>
    <property type="molecule type" value="Genomic_DNA"/>
</dbReference>
<reference evidence="9 10" key="1">
    <citation type="submission" date="2023-07" db="EMBL/GenBank/DDBJ databases">
        <title>Genomic Encyclopedia of Type Strains, Phase IV (KMG-IV): sequencing the most valuable type-strain genomes for metagenomic binning, comparative biology and taxonomic classification.</title>
        <authorList>
            <person name="Goeker M."/>
        </authorList>
    </citation>
    <scope>NUCLEOTIDE SEQUENCE [LARGE SCALE GENOMIC DNA]</scope>
    <source>
        <strain evidence="9 10">DSM 22170</strain>
    </source>
</reference>
<evidence type="ECO:0000313" key="9">
    <source>
        <dbReference type="EMBL" id="MDR6244254.1"/>
    </source>
</evidence>
<feature type="transmembrane region" description="Helical" evidence="7">
    <location>
        <begin position="151"/>
        <end position="176"/>
    </location>
</feature>
<gene>
    <name evidence="9" type="ORF">JOC58_002147</name>
</gene>
<comment type="subcellular location">
    <subcellularLocation>
        <location evidence="1">Membrane</location>
        <topology evidence="1">Multi-pass membrane protein</topology>
    </subcellularLocation>
</comment>
<feature type="transmembrane region" description="Helical" evidence="7">
    <location>
        <begin position="356"/>
        <end position="377"/>
    </location>
</feature>
<feature type="transmembrane region" description="Helical" evidence="7">
    <location>
        <begin position="124"/>
        <end position="144"/>
    </location>
</feature>
<dbReference type="InterPro" id="IPR004841">
    <property type="entry name" value="AA-permease/SLC12A_dom"/>
</dbReference>
<dbReference type="Gene3D" id="1.20.1740.10">
    <property type="entry name" value="Amino acid/polyamine transporter I"/>
    <property type="match status" value="1"/>
</dbReference>
<feature type="transmembrane region" description="Helical" evidence="7">
    <location>
        <begin position="88"/>
        <end position="118"/>
    </location>
</feature>
<sequence length="448" mass="48771">MKATPEASLQKRLLPRHITFMAMGGVIGTGIFKGSSDTIGLAGPGVIFTYIFAGLLLLVVMGAIAEMATVYPNRNMKDFISLAFGQRLAFIVGWLYCFMWLAVCVIEVIAAGSFLQFWFADTPLWVLSLASAIFVLLVNLLSVGRLGELEFWLAGIKIAMIIVFIILGACLLFGIIPSNDTPYLSNFTAHGGFLPNGWMAIVSALLVVMFSYGGSELIGLTLNETPDAAKVLPRIVKSFILRIVLFYTLPILIICGLIPWNQLSGQESPFVQVLTATGLKGAAHIMNFILVTAVLSAANSGIYGATRMLHSMAINNEAPALLARTNRRGVPINSLVLCAIVLLIGAWLAYIAQDQVFSILIAVPGFVVLLVWISICLSQLKLRRNYPVQPQFRIWGYPYISGLTALTLAVIAVLFLFDANNRISIGTCIAFLIVLLISALFKFRKKEA</sequence>
<feature type="transmembrane region" description="Helical" evidence="7">
    <location>
        <begin position="423"/>
        <end position="443"/>
    </location>
</feature>
<feature type="domain" description="Amino acid permease/ SLC12A" evidence="8">
    <location>
        <begin position="17"/>
        <end position="440"/>
    </location>
</feature>
<evidence type="ECO:0000256" key="4">
    <source>
        <dbReference type="ARBA" id="ARBA00022970"/>
    </source>
</evidence>